<comment type="caution">
    <text evidence="1">The sequence shown here is derived from an EMBL/GenBank/DDBJ whole genome shotgun (WGS) entry which is preliminary data.</text>
</comment>
<sequence length="222" mass="25271">MSEALGLIEETLRCSSINVRMANGRMGGRIEKKENRIPLKYRHPELLGVDRDVRSFRPCGGTLRCLSSKQVLWDDTAMIVKSYGTTPRKRLDVQDHSSMRLTTLHSYTHYFMIDTPNLAHFKSISHVATGYSLKNLESIVSADIHFVIFKLMQQHCLEICSVRSLVLPATSLMLLSCEPLPVFANLMEPDMRYYYGLIDWSSSDKGLETLLTSSQLESFTLF</sequence>
<dbReference type="EMBL" id="JABEZZ010000002">
    <property type="protein sequence ID" value="MBA0580277.1"/>
    <property type="molecule type" value="Genomic_DNA"/>
</dbReference>
<organism evidence="1 2">
    <name type="scientific">Gossypium raimondii</name>
    <name type="common">Peruvian cotton</name>
    <name type="synonym">Gossypium klotzschianum subsp. raimondii</name>
    <dbReference type="NCBI Taxonomy" id="29730"/>
    <lineage>
        <taxon>Eukaryota</taxon>
        <taxon>Viridiplantae</taxon>
        <taxon>Streptophyta</taxon>
        <taxon>Embryophyta</taxon>
        <taxon>Tracheophyta</taxon>
        <taxon>Spermatophyta</taxon>
        <taxon>Magnoliopsida</taxon>
        <taxon>eudicotyledons</taxon>
        <taxon>Gunneridae</taxon>
        <taxon>Pentapetalae</taxon>
        <taxon>rosids</taxon>
        <taxon>malvids</taxon>
        <taxon>Malvales</taxon>
        <taxon>Malvaceae</taxon>
        <taxon>Malvoideae</taxon>
        <taxon>Gossypium</taxon>
    </lineage>
</organism>
<name>A0A7J8NTF4_GOSRA</name>
<accession>A0A7J8NTF4</accession>
<protein>
    <submittedName>
        <fullName evidence="1">Uncharacterized protein</fullName>
    </submittedName>
</protein>
<evidence type="ECO:0000313" key="1">
    <source>
        <dbReference type="EMBL" id="MBA0580277.1"/>
    </source>
</evidence>
<reference evidence="1 2" key="1">
    <citation type="journal article" date="2019" name="Genome Biol. Evol.">
        <title>Insights into the evolution of the New World diploid cottons (Gossypium, subgenus Houzingenia) based on genome sequencing.</title>
        <authorList>
            <person name="Grover C.E."/>
            <person name="Arick M.A. 2nd"/>
            <person name="Thrash A."/>
            <person name="Conover J.L."/>
            <person name="Sanders W.S."/>
            <person name="Peterson D.G."/>
            <person name="Frelichowski J.E."/>
            <person name="Scheffler J.A."/>
            <person name="Scheffler B.E."/>
            <person name="Wendel J.F."/>
        </authorList>
    </citation>
    <scope>NUCLEOTIDE SEQUENCE [LARGE SCALE GENOMIC DNA]</scope>
    <source>
        <strain evidence="1">8</strain>
        <tissue evidence="1">Leaf</tissue>
    </source>
</reference>
<evidence type="ECO:0000313" key="2">
    <source>
        <dbReference type="Proteomes" id="UP000593578"/>
    </source>
</evidence>
<gene>
    <name evidence="1" type="ORF">Gorai_022504</name>
</gene>
<dbReference type="Proteomes" id="UP000593578">
    <property type="component" value="Unassembled WGS sequence"/>
</dbReference>
<dbReference type="AlphaFoldDB" id="A0A7J8NTF4"/>
<feature type="non-terminal residue" evidence="1">
    <location>
        <position position="222"/>
    </location>
</feature>
<proteinExistence type="predicted"/>